<dbReference type="FunFam" id="4.10.280.10:FF:000025">
    <property type="entry name" value="protein atonal homolog 7"/>
    <property type="match status" value="1"/>
</dbReference>
<dbReference type="AlphaFoldDB" id="A0A3S3P6M2"/>
<dbReference type="Gene3D" id="4.10.280.10">
    <property type="entry name" value="Helix-loop-helix DNA-binding domain"/>
    <property type="match status" value="1"/>
</dbReference>
<feature type="region of interest" description="Disordered" evidence="8">
    <location>
        <begin position="174"/>
        <end position="198"/>
    </location>
</feature>
<evidence type="ECO:0000256" key="2">
    <source>
        <dbReference type="ARBA" id="ARBA00022473"/>
    </source>
</evidence>
<dbReference type="EMBL" id="NCKU01000317">
    <property type="protein sequence ID" value="RWS16016.1"/>
    <property type="molecule type" value="Genomic_DNA"/>
</dbReference>
<reference evidence="10 13" key="1">
    <citation type="journal article" date="2018" name="Gigascience">
        <title>Genomes of trombidid mites reveal novel predicted allergens and laterally-transferred genes associated with secondary metabolism.</title>
        <authorList>
            <person name="Dong X."/>
            <person name="Chaisiri K."/>
            <person name="Xia D."/>
            <person name="Armstrong S.D."/>
            <person name="Fang Y."/>
            <person name="Donnelly M.J."/>
            <person name="Kadowaki T."/>
            <person name="McGarry J.W."/>
            <person name="Darby A.C."/>
            <person name="Makepeace B.L."/>
        </authorList>
    </citation>
    <scope>NUCLEOTIDE SEQUENCE [LARGE SCALE GENOMIC DNA]</scope>
    <source>
        <strain evidence="10">UoL-WK</strain>
    </source>
</reference>
<organism evidence="10 13">
    <name type="scientific">Dinothrombium tinctorium</name>
    <dbReference type="NCBI Taxonomy" id="1965070"/>
    <lineage>
        <taxon>Eukaryota</taxon>
        <taxon>Metazoa</taxon>
        <taxon>Ecdysozoa</taxon>
        <taxon>Arthropoda</taxon>
        <taxon>Chelicerata</taxon>
        <taxon>Arachnida</taxon>
        <taxon>Acari</taxon>
        <taxon>Acariformes</taxon>
        <taxon>Trombidiformes</taxon>
        <taxon>Prostigmata</taxon>
        <taxon>Anystina</taxon>
        <taxon>Parasitengona</taxon>
        <taxon>Trombidioidea</taxon>
        <taxon>Trombidiidae</taxon>
        <taxon>Dinothrombium</taxon>
    </lineage>
</organism>
<evidence type="ECO:0000313" key="10">
    <source>
        <dbReference type="EMBL" id="RWS16016.1"/>
    </source>
</evidence>
<evidence type="ECO:0000313" key="11">
    <source>
        <dbReference type="EMBL" id="RWS16054.1"/>
    </source>
</evidence>
<dbReference type="EMBL" id="NCKU01000106">
    <property type="protein sequence ID" value="RWS17230.1"/>
    <property type="molecule type" value="Genomic_DNA"/>
</dbReference>
<protein>
    <submittedName>
        <fullName evidence="10">Protein lin-32-like protein</fullName>
    </submittedName>
</protein>
<comment type="caution">
    <text evidence="10">The sequence shown here is derived from an EMBL/GenBank/DDBJ whole genome shotgun (WGS) entry which is preliminary data.</text>
</comment>
<evidence type="ECO:0000259" key="9">
    <source>
        <dbReference type="PROSITE" id="PS50888"/>
    </source>
</evidence>
<gene>
    <name evidence="11" type="ORF">B4U79_04085</name>
    <name evidence="12" type="ORF">B4U79_08077</name>
    <name evidence="10" type="ORF">B4U79_11661</name>
</gene>
<dbReference type="InterPro" id="IPR036638">
    <property type="entry name" value="HLH_DNA-bd_sf"/>
</dbReference>
<feature type="domain" description="BHLH" evidence="9">
    <location>
        <begin position="213"/>
        <end position="265"/>
    </location>
</feature>
<keyword evidence="7" id="KW-0539">Nucleus</keyword>
<dbReference type="PANTHER" id="PTHR19290">
    <property type="entry name" value="BASIC HELIX-LOOP-HELIX PROTEIN NEUROGENIN-RELATED"/>
    <property type="match status" value="1"/>
</dbReference>
<evidence type="ECO:0000256" key="8">
    <source>
        <dbReference type="SAM" id="MobiDB-lite"/>
    </source>
</evidence>
<sequence length="282" mass="31983">MVELMSTERITKEDRIFTIENKPKAALKPRNRAIKVIMLRGSLSSQLNCVLSPLSPDREMEKLFSNPSIDCDSSASEPQNTSNYRCLEGNSSYLTPSSTPDLFDSISYNGFNCPKREASPLTSSSISSKSVETGEKLFLALSKRINEEQESDGSETWNCVHNLQESKAELKRRNQNRKMKKTRAKSNRNVDSGLKGVKRKQERVPISGLIVKKRRLAANARERRRMHSLNIAFDRLREVVPSFDNDRKLSKYETLQMAQSYINALCDLLNADSIQNHKHGSV</sequence>
<dbReference type="CDD" id="cd11430">
    <property type="entry name" value="bHLH_TS_ATOH1_like"/>
    <property type="match status" value="1"/>
</dbReference>
<dbReference type="PANTHER" id="PTHR19290:SF162">
    <property type="entry name" value="TRANSCRIPTION FACTOR ATOH7"/>
    <property type="match status" value="1"/>
</dbReference>
<evidence type="ECO:0000256" key="3">
    <source>
        <dbReference type="ARBA" id="ARBA00022782"/>
    </source>
</evidence>
<dbReference type="GO" id="GO:0070888">
    <property type="term" value="F:E-box binding"/>
    <property type="evidence" value="ECO:0007669"/>
    <property type="project" value="TreeGrafter"/>
</dbReference>
<dbReference type="GO" id="GO:0045944">
    <property type="term" value="P:positive regulation of transcription by RNA polymerase II"/>
    <property type="evidence" value="ECO:0007669"/>
    <property type="project" value="TreeGrafter"/>
</dbReference>
<dbReference type="EMBL" id="NCKU01000307">
    <property type="protein sequence ID" value="RWS16054.1"/>
    <property type="molecule type" value="Genomic_DNA"/>
</dbReference>
<accession>A0A3S3P6M2</accession>
<dbReference type="GO" id="GO:0016360">
    <property type="term" value="P:sensory organ precursor cell fate determination"/>
    <property type="evidence" value="ECO:0007669"/>
    <property type="project" value="UniProtKB-ARBA"/>
</dbReference>
<proteinExistence type="predicted"/>
<dbReference type="SUPFAM" id="SSF47459">
    <property type="entry name" value="HLH, helix-loop-helix DNA-binding domain"/>
    <property type="match status" value="1"/>
</dbReference>
<keyword evidence="6" id="KW-0804">Transcription</keyword>
<keyword evidence="5" id="KW-0805">Transcription regulation</keyword>
<evidence type="ECO:0000313" key="12">
    <source>
        <dbReference type="EMBL" id="RWS17230.1"/>
    </source>
</evidence>
<dbReference type="InterPro" id="IPR050359">
    <property type="entry name" value="bHLH_transcription_factors"/>
</dbReference>
<name>A0A3S3P6M2_9ACAR</name>
<keyword evidence="13" id="KW-1185">Reference proteome</keyword>
<comment type="subcellular location">
    <subcellularLocation>
        <location evidence="1">Nucleus</location>
    </subcellularLocation>
</comment>
<dbReference type="SMART" id="SM00353">
    <property type="entry name" value="HLH"/>
    <property type="match status" value="1"/>
</dbReference>
<keyword evidence="2" id="KW-0217">Developmental protein</keyword>
<feature type="compositionally biased region" description="Basic residues" evidence="8">
    <location>
        <begin position="174"/>
        <end position="186"/>
    </location>
</feature>
<reference evidence="10" key="2">
    <citation type="submission" date="2018-11" db="EMBL/GenBank/DDBJ databases">
        <title>Trombidioid mite genomics.</title>
        <authorList>
            <person name="Dong X."/>
        </authorList>
    </citation>
    <scope>NUCLEOTIDE SEQUENCE</scope>
    <source>
        <strain evidence="10">UoL-WK</strain>
    </source>
</reference>
<evidence type="ECO:0000256" key="6">
    <source>
        <dbReference type="ARBA" id="ARBA00023163"/>
    </source>
</evidence>
<keyword evidence="3" id="KW-0221">Differentiation</keyword>
<dbReference type="STRING" id="1965070.A0A3S3P6M2"/>
<dbReference type="Proteomes" id="UP000285301">
    <property type="component" value="Unassembled WGS sequence"/>
</dbReference>
<evidence type="ECO:0000256" key="5">
    <source>
        <dbReference type="ARBA" id="ARBA00023015"/>
    </source>
</evidence>
<evidence type="ECO:0000256" key="7">
    <source>
        <dbReference type="ARBA" id="ARBA00023242"/>
    </source>
</evidence>
<dbReference type="InterPro" id="IPR011598">
    <property type="entry name" value="bHLH_dom"/>
</dbReference>
<evidence type="ECO:0000256" key="1">
    <source>
        <dbReference type="ARBA" id="ARBA00004123"/>
    </source>
</evidence>
<dbReference type="GO" id="GO:0000981">
    <property type="term" value="F:DNA-binding transcription factor activity, RNA polymerase II-specific"/>
    <property type="evidence" value="ECO:0007669"/>
    <property type="project" value="TreeGrafter"/>
</dbReference>
<dbReference type="GO" id="GO:0046982">
    <property type="term" value="F:protein heterodimerization activity"/>
    <property type="evidence" value="ECO:0007669"/>
    <property type="project" value="UniProtKB-ARBA"/>
</dbReference>
<evidence type="ECO:0000313" key="13">
    <source>
        <dbReference type="Proteomes" id="UP000285301"/>
    </source>
</evidence>
<dbReference type="Pfam" id="PF00010">
    <property type="entry name" value="HLH"/>
    <property type="match status" value="1"/>
</dbReference>
<evidence type="ECO:0000256" key="4">
    <source>
        <dbReference type="ARBA" id="ARBA00022902"/>
    </source>
</evidence>
<dbReference type="GO" id="GO:0005634">
    <property type="term" value="C:nucleus"/>
    <property type="evidence" value="ECO:0007669"/>
    <property type="project" value="UniProtKB-SubCell"/>
</dbReference>
<dbReference type="PROSITE" id="PS50888">
    <property type="entry name" value="BHLH"/>
    <property type="match status" value="1"/>
</dbReference>
<dbReference type="GO" id="GO:0061564">
    <property type="term" value="P:axon development"/>
    <property type="evidence" value="ECO:0007669"/>
    <property type="project" value="TreeGrafter"/>
</dbReference>
<dbReference type="OrthoDB" id="6161578at2759"/>
<keyword evidence="4" id="KW-0524">Neurogenesis</keyword>